<feature type="compositionally biased region" description="Polar residues" evidence="1">
    <location>
        <begin position="267"/>
        <end position="309"/>
    </location>
</feature>
<feature type="compositionally biased region" description="Low complexity" evidence="1">
    <location>
        <begin position="499"/>
        <end position="514"/>
    </location>
</feature>
<dbReference type="EMBL" id="NCSJ02000032">
    <property type="protein sequence ID" value="RFU33638.1"/>
    <property type="molecule type" value="Genomic_DNA"/>
</dbReference>
<dbReference type="OrthoDB" id="5335210at2759"/>
<dbReference type="OMA" id="MGLFNKP"/>
<feature type="compositionally biased region" description="Basic and acidic residues" evidence="1">
    <location>
        <begin position="204"/>
        <end position="229"/>
    </location>
</feature>
<feature type="region of interest" description="Disordered" evidence="1">
    <location>
        <begin position="1"/>
        <end position="60"/>
    </location>
</feature>
<feature type="region of interest" description="Disordered" evidence="1">
    <location>
        <begin position="716"/>
        <end position="1124"/>
    </location>
</feature>
<feature type="compositionally biased region" description="Polar residues" evidence="1">
    <location>
        <begin position="974"/>
        <end position="987"/>
    </location>
</feature>
<evidence type="ECO:0000313" key="3">
    <source>
        <dbReference type="Proteomes" id="UP000258309"/>
    </source>
</evidence>
<feature type="compositionally biased region" description="Polar residues" evidence="1">
    <location>
        <begin position="777"/>
        <end position="790"/>
    </location>
</feature>
<feature type="compositionally biased region" description="Basic and acidic residues" evidence="1">
    <location>
        <begin position="426"/>
        <end position="441"/>
    </location>
</feature>
<name>A0A3E2HJQ3_SCYLI</name>
<feature type="non-terminal residue" evidence="2">
    <location>
        <position position="1249"/>
    </location>
</feature>
<feature type="compositionally biased region" description="Basic and acidic residues" evidence="1">
    <location>
        <begin position="722"/>
        <end position="740"/>
    </location>
</feature>
<feature type="compositionally biased region" description="Basic and acidic residues" evidence="1">
    <location>
        <begin position="750"/>
        <end position="763"/>
    </location>
</feature>
<accession>A0A3E2HJQ3</accession>
<feature type="compositionally biased region" description="Polar residues" evidence="1">
    <location>
        <begin position="380"/>
        <end position="394"/>
    </location>
</feature>
<feature type="compositionally biased region" description="Basic and acidic residues" evidence="1">
    <location>
        <begin position="592"/>
        <end position="605"/>
    </location>
</feature>
<feature type="compositionally biased region" description="Basic and acidic residues" evidence="1">
    <location>
        <begin position="991"/>
        <end position="1005"/>
    </location>
</feature>
<protein>
    <submittedName>
        <fullName evidence="2">Uncharacterized protein</fullName>
    </submittedName>
</protein>
<feature type="compositionally biased region" description="Polar residues" evidence="1">
    <location>
        <begin position="577"/>
        <end position="588"/>
    </location>
</feature>
<feature type="compositionally biased region" description="Polar residues" evidence="1">
    <location>
        <begin position="656"/>
        <end position="670"/>
    </location>
</feature>
<evidence type="ECO:0000256" key="1">
    <source>
        <dbReference type="SAM" id="MobiDB-lite"/>
    </source>
</evidence>
<dbReference type="Proteomes" id="UP000258309">
    <property type="component" value="Unassembled WGS sequence"/>
</dbReference>
<feature type="compositionally biased region" description="Polar residues" evidence="1">
    <location>
        <begin position="610"/>
        <end position="626"/>
    </location>
</feature>
<organism evidence="2 3">
    <name type="scientific">Scytalidium lignicola</name>
    <name type="common">Hyphomycete</name>
    <dbReference type="NCBI Taxonomy" id="5539"/>
    <lineage>
        <taxon>Eukaryota</taxon>
        <taxon>Fungi</taxon>
        <taxon>Dikarya</taxon>
        <taxon>Ascomycota</taxon>
        <taxon>Pezizomycotina</taxon>
        <taxon>Leotiomycetes</taxon>
        <taxon>Leotiomycetes incertae sedis</taxon>
        <taxon>Scytalidium</taxon>
    </lineage>
</organism>
<proteinExistence type="predicted"/>
<feature type="compositionally biased region" description="Polar residues" evidence="1">
    <location>
        <begin position="838"/>
        <end position="847"/>
    </location>
</feature>
<dbReference type="STRING" id="5539.A0A3E2HJQ3"/>
<feature type="region of interest" description="Disordered" evidence="1">
    <location>
        <begin position="202"/>
        <end position="695"/>
    </location>
</feature>
<feature type="compositionally biased region" description="Polar residues" evidence="1">
    <location>
        <begin position="461"/>
        <end position="472"/>
    </location>
</feature>
<feature type="compositionally biased region" description="Basic and acidic residues" evidence="1">
    <location>
        <begin position="882"/>
        <end position="896"/>
    </location>
</feature>
<gene>
    <name evidence="2" type="ORF">B7463_g2698</name>
</gene>
<comment type="caution">
    <text evidence="2">The sequence shown here is derived from an EMBL/GenBank/DDBJ whole genome shotgun (WGS) entry which is preliminary data.</text>
</comment>
<feature type="compositionally biased region" description="Polar residues" evidence="1">
    <location>
        <begin position="355"/>
        <end position="365"/>
    </location>
</feature>
<feature type="region of interest" description="Disordered" evidence="1">
    <location>
        <begin position="1138"/>
        <end position="1249"/>
    </location>
</feature>
<feature type="compositionally biased region" description="Polar residues" evidence="1">
    <location>
        <begin position="865"/>
        <end position="878"/>
    </location>
</feature>
<dbReference type="AlphaFoldDB" id="A0A3E2HJQ3"/>
<feature type="compositionally biased region" description="Polar residues" evidence="1">
    <location>
        <begin position="1047"/>
        <end position="1069"/>
    </location>
</feature>
<feature type="non-terminal residue" evidence="2">
    <location>
        <position position="1"/>
    </location>
</feature>
<reference evidence="2 3" key="1">
    <citation type="submission" date="2018-05" db="EMBL/GenBank/DDBJ databases">
        <title>Draft genome sequence of Scytalidium lignicola DSM 105466, a ubiquitous saprotrophic fungus.</title>
        <authorList>
            <person name="Buettner E."/>
            <person name="Gebauer A.M."/>
            <person name="Hofrichter M."/>
            <person name="Liers C."/>
            <person name="Kellner H."/>
        </authorList>
    </citation>
    <scope>NUCLEOTIDE SEQUENCE [LARGE SCALE GENOMIC DNA]</scope>
    <source>
        <strain evidence="2 3">DSM 105466</strain>
    </source>
</reference>
<evidence type="ECO:0000313" key="2">
    <source>
        <dbReference type="EMBL" id="RFU33638.1"/>
    </source>
</evidence>
<feature type="compositionally biased region" description="Polar residues" evidence="1">
    <location>
        <begin position="682"/>
        <end position="691"/>
    </location>
</feature>
<feature type="compositionally biased region" description="Basic residues" evidence="1">
    <location>
        <begin position="1"/>
        <end position="10"/>
    </location>
</feature>
<sequence>MNRFRSKKKGKDGAEGPNRPSLEDVPPVPKVSKTFRRKKQEEPEEKFELDLTNALPSSDDFRTSLLMNGLSARFSMLREQDDPNSKIGKASDDSVLFPTKRQSRLNGYNFQVQSQGLSDIAEVSSLNGSIRPPFASKPEDGYGTDDDSGYGGGSVMSRPKPGEGNVLFGGRQKIYKLNAGSGGATRGRALYDDDVSLSAFQKLRQREREQQEEQEEQERREQEQEREQQDQDDLDGDMSVQSSSRPGSPTLPGYNRKRETSSTTSSGGPSNARISTAATSITSQRTPSLSGSHTPITPNPLSTSSTFERTMTKGRRLYETGLDQHLHEQQNSAMNRLDNLSRRNLGTQTPPPGFTSPTETYQNRDVFNRPQVAGKASMPNLRTASPTPAGSSLGKSDFGVKRPGNIDTKPAHGIASPPLSPPIGEIEEHMVLKVQPNDRGKATALGAFQKPLQPYDENKYTQRQLQMQQGRGTPTERSRSPPRAFGSRQPAMGRARGESNAGYSSSRSRSNSSAQRQFMPQSRIAETPSPNGNRLSSEPDASRGGTFLSSPNESVVDLSNDREDQQNGLFHNEPAPGTSNGFPRSPQVTIERPPESEHPANRHEPFGPYSASNATSQDVSVSATESSNEKPPIDSPTLGPTTGLSGMIRQHLRGASNASSIYGNDSSSGFDYQFPSEPMPGNDSNSVTNTWEGEDWDDEFYDEKKFSLDNSAAGFTNVGISTKKDGQAEQSTDWEKELANHHQRTFSSETQKERAEFHNELAERRRRVQENLKSLVETETNKPASPSTSADWLRDGNQQHKNSTLDALKQKPSLGSLITKQKDGGSSKAMKMLGIGNATITTGTSPSKPKFDESGKEDDEEESSRSNTKHGISPQTKAFRQARREAQRAKEQESMMRHHPGRSLNPVNGHFPNASVQSAEWVKSESGWSRVKPVENLQRKVPATWVDDVPTTFQPRHSTRSPSRERKPPPLSGSFRNGATGSDSRSPSRAMARDRSGSDRHREETTSNSSLGGHDEHPATRPPARSPMTPGAQFQPSPSFPPVNVPTGRSRSNSKSPALGQSETDNLQPSAAGMPMDNGISPRPSPVAPFVLNPTPPQAMPPGNTDVRMPTGRKKSVNKSEISEPVFISSTSRVSTINLPPGASLHNGAEAPPIPPVNPRRRQTRTMFGAFGKKDEANHPMPSPSPEDMSTFSADEADHPATSRQNIRKISSEGAGLNARAHHETPTSAMPGYTPPSRSPPRVVEGGMF</sequence>
<keyword evidence="3" id="KW-1185">Reference proteome</keyword>
<feature type="region of interest" description="Disordered" evidence="1">
    <location>
        <begin position="127"/>
        <end position="167"/>
    </location>
</feature>
<feature type="compositionally biased region" description="Basic and acidic residues" evidence="1">
    <location>
        <begin position="316"/>
        <end position="328"/>
    </location>
</feature>